<dbReference type="KEGG" id="thu:AC731_010260"/>
<feature type="domain" description="Signal transduction histidine kinase internal region" evidence="2">
    <location>
        <begin position="144"/>
        <end position="222"/>
    </location>
</feature>
<keyword evidence="1" id="KW-1133">Transmembrane helix</keyword>
<dbReference type="Pfam" id="PF06580">
    <property type="entry name" value="His_kinase"/>
    <property type="match status" value="1"/>
</dbReference>
<keyword evidence="1" id="KW-0812">Transmembrane</keyword>
<dbReference type="PANTHER" id="PTHR34220:SF7">
    <property type="entry name" value="SENSOR HISTIDINE KINASE YPDA"/>
    <property type="match status" value="1"/>
</dbReference>
<dbReference type="STRING" id="1134435.AC731_010260"/>
<feature type="transmembrane region" description="Helical" evidence="1">
    <location>
        <begin position="112"/>
        <end position="130"/>
    </location>
</feature>
<sequence length="342" mass="37920">MKSIKQKTMPLGAGAMPDFRNLGVILRLLLAVNLFALVTVLIRVDEGPRFAAELTLMAGRVEFPLLLAVLMLDLVSPRLASLPPRAATAVLVAVVVLAVVLSYPLLGGGDSLFRHLVWALAATALCLMYFEYRSRRFSPALAEARLQALTARIRPHFLFNSLNGVLGVIRSDPRRAERALEELADLFRALMQENRELVPLGDELALCERYIDLERLRLGDRLSVRWEMPLAGSVEHAALLQARVPALLLQPLLENAVYHGIEPSTGPGEVVVRVARQSDSLRVEVDNPVCDAGRHHSGNRMALDNIRERLTLFFDLEAGLDIDCADGRYRVRIRLPFRSAKG</sequence>
<evidence type="ECO:0000256" key="1">
    <source>
        <dbReference type="SAM" id="Phobius"/>
    </source>
</evidence>
<evidence type="ECO:0000259" key="2">
    <source>
        <dbReference type="Pfam" id="PF06580"/>
    </source>
</evidence>
<feature type="transmembrane region" description="Helical" evidence="1">
    <location>
        <begin position="87"/>
        <end position="106"/>
    </location>
</feature>
<dbReference type="AlphaFoldDB" id="A0A127K5S3"/>
<dbReference type="Gene3D" id="3.30.565.10">
    <property type="entry name" value="Histidine kinase-like ATPase, C-terminal domain"/>
    <property type="match status" value="1"/>
</dbReference>
<dbReference type="InterPro" id="IPR036890">
    <property type="entry name" value="HATPase_C_sf"/>
</dbReference>
<dbReference type="EMBL" id="CP014646">
    <property type="protein sequence ID" value="AMO37302.1"/>
    <property type="molecule type" value="Genomic_DNA"/>
</dbReference>
<accession>A0A127K5S3</accession>
<reference evidence="4" key="1">
    <citation type="submission" date="2016-03" db="EMBL/GenBank/DDBJ databases">
        <authorList>
            <person name="Ma C."/>
            <person name="Zhou S."/>
            <person name="Yang G."/>
        </authorList>
    </citation>
    <scope>NUCLEOTIDE SEQUENCE [LARGE SCALE GENOMIC DNA]</scope>
    <source>
        <strain evidence="4">SgZ-1</strain>
    </source>
</reference>
<keyword evidence="4" id="KW-1185">Reference proteome</keyword>
<name>A0A127K5S3_9RHOO</name>
<protein>
    <submittedName>
        <fullName evidence="3">Alginate biosynthesis protein</fullName>
    </submittedName>
</protein>
<proteinExistence type="predicted"/>
<dbReference type="Proteomes" id="UP000036902">
    <property type="component" value="Chromosome"/>
</dbReference>
<dbReference type="InterPro" id="IPR050640">
    <property type="entry name" value="Bact_2-comp_sensor_kinase"/>
</dbReference>
<keyword evidence="1" id="KW-0472">Membrane</keyword>
<dbReference type="GO" id="GO:0016020">
    <property type="term" value="C:membrane"/>
    <property type="evidence" value="ECO:0007669"/>
    <property type="project" value="InterPro"/>
</dbReference>
<dbReference type="GO" id="GO:0000155">
    <property type="term" value="F:phosphorelay sensor kinase activity"/>
    <property type="evidence" value="ECO:0007669"/>
    <property type="project" value="InterPro"/>
</dbReference>
<gene>
    <name evidence="3" type="ORF">AC731_010260</name>
</gene>
<organism evidence="3 4">
    <name type="scientific">Thauera humireducens</name>
    <dbReference type="NCBI Taxonomy" id="1134435"/>
    <lineage>
        <taxon>Bacteria</taxon>
        <taxon>Pseudomonadati</taxon>
        <taxon>Pseudomonadota</taxon>
        <taxon>Betaproteobacteria</taxon>
        <taxon>Rhodocyclales</taxon>
        <taxon>Zoogloeaceae</taxon>
        <taxon>Thauera</taxon>
    </lineage>
</organism>
<feature type="transmembrane region" description="Helical" evidence="1">
    <location>
        <begin position="21"/>
        <end position="42"/>
    </location>
</feature>
<dbReference type="RefSeq" id="WP_048705824.1">
    <property type="nucleotide sequence ID" value="NZ_CP014646.1"/>
</dbReference>
<dbReference type="InterPro" id="IPR010559">
    <property type="entry name" value="Sig_transdc_His_kin_internal"/>
</dbReference>
<evidence type="ECO:0000313" key="4">
    <source>
        <dbReference type="Proteomes" id="UP000036902"/>
    </source>
</evidence>
<dbReference type="PANTHER" id="PTHR34220">
    <property type="entry name" value="SENSOR HISTIDINE KINASE YPDA"/>
    <property type="match status" value="1"/>
</dbReference>
<evidence type="ECO:0000313" key="3">
    <source>
        <dbReference type="EMBL" id="AMO37302.1"/>
    </source>
</evidence>